<feature type="transmembrane region" description="Helical" evidence="8">
    <location>
        <begin position="301"/>
        <end position="317"/>
    </location>
</feature>
<dbReference type="InterPro" id="IPR004761">
    <property type="entry name" value="Spore_GerAB"/>
</dbReference>
<evidence type="ECO:0000256" key="5">
    <source>
        <dbReference type="ARBA" id="ARBA00022692"/>
    </source>
</evidence>
<proteinExistence type="inferred from homology"/>
<accession>A0A0S6UH91</accession>
<organism evidence="9">
    <name type="scientific">Moorella thermoacetica Y72</name>
    <dbReference type="NCBI Taxonomy" id="1325331"/>
    <lineage>
        <taxon>Bacteria</taxon>
        <taxon>Bacillati</taxon>
        <taxon>Bacillota</taxon>
        <taxon>Clostridia</taxon>
        <taxon>Neomoorellales</taxon>
        <taxon>Neomoorellaceae</taxon>
        <taxon>Neomoorella</taxon>
    </lineage>
</organism>
<evidence type="ECO:0000313" key="9">
    <source>
        <dbReference type="EMBL" id="GAF26752.1"/>
    </source>
</evidence>
<comment type="subcellular location">
    <subcellularLocation>
        <location evidence="1">Membrane</location>
        <topology evidence="1">Multi-pass membrane protein</topology>
    </subcellularLocation>
</comment>
<dbReference type="EMBL" id="DF238840">
    <property type="protein sequence ID" value="GAF26752.1"/>
    <property type="molecule type" value="Genomic_DNA"/>
</dbReference>
<comment type="similarity">
    <text evidence="2">Belongs to the amino acid-polyamine-organocation (APC) superfamily. Spore germination protein (SGP) (TC 2.A.3.9) family.</text>
</comment>
<feature type="transmembrane region" description="Helical" evidence="8">
    <location>
        <begin position="217"/>
        <end position="237"/>
    </location>
</feature>
<sequence length="359" mass="40005">MRERIGTNEATFLIVAAMIEVGTLKGARNIVEKVGVDTWLVSPLETIFSLGAIYLLTGLVMKFPDLDLVGFSRRLVGKWLAWLLGLIVLVYWVGLTAEVGRVTADTIKSSLLSHTPDAVVLSSYLLVAAYLAGKGLEPLARASIIIVIFTLPITLLLFALVIPRIHLDNFLPILPHGPWPVIKLALWRISNAEEMSLFLILVPFLKEPRQAWRAASYGFLTVMAVVITIITTCQGVLGVDQLKYTLIPGLTVTQLAEFAGAFIERISLIFISVWIILVFPTASALLWASSYLLGRLLNLKDYKMLAFYQLPVVYYLAWRPGNPFEVKRFFFFLQPLGLVVLVGIPSLLYLVALFRCRAR</sequence>
<keyword evidence="3" id="KW-0813">Transport</keyword>
<keyword evidence="7 8" id="KW-0472">Membrane</keyword>
<evidence type="ECO:0000256" key="7">
    <source>
        <dbReference type="ARBA" id="ARBA00023136"/>
    </source>
</evidence>
<feature type="transmembrane region" description="Helical" evidence="8">
    <location>
        <begin position="144"/>
        <end position="165"/>
    </location>
</feature>
<name>A0A0S6UH91_NEOTH</name>
<dbReference type="PANTHER" id="PTHR34975:SF2">
    <property type="entry name" value="SPORE GERMINATION PROTEIN A2"/>
    <property type="match status" value="1"/>
</dbReference>
<dbReference type="RefSeq" id="WP_025774438.1">
    <property type="nucleotide sequence ID" value="NZ_DF238840.1"/>
</dbReference>
<gene>
    <name evidence="9" type="ORF">MTY_2092</name>
</gene>
<feature type="transmembrane region" description="Helical" evidence="8">
    <location>
        <begin position="266"/>
        <end position="289"/>
    </location>
</feature>
<dbReference type="NCBIfam" id="TIGR00912">
    <property type="entry name" value="2A0309"/>
    <property type="match status" value="1"/>
</dbReference>
<feature type="transmembrane region" description="Helical" evidence="8">
    <location>
        <begin position="46"/>
        <end position="63"/>
    </location>
</feature>
<dbReference type="GO" id="GO:0016020">
    <property type="term" value="C:membrane"/>
    <property type="evidence" value="ECO:0007669"/>
    <property type="project" value="UniProtKB-SubCell"/>
</dbReference>
<dbReference type="Pfam" id="PF03845">
    <property type="entry name" value="Spore_permease"/>
    <property type="match status" value="1"/>
</dbReference>
<evidence type="ECO:0000256" key="1">
    <source>
        <dbReference type="ARBA" id="ARBA00004141"/>
    </source>
</evidence>
<evidence type="ECO:0000256" key="6">
    <source>
        <dbReference type="ARBA" id="ARBA00022989"/>
    </source>
</evidence>
<keyword evidence="5 8" id="KW-0812">Transmembrane</keyword>
<evidence type="ECO:0000256" key="2">
    <source>
        <dbReference type="ARBA" id="ARBA00007998"/>
    </source>
</evidence>
<dbReference type="AlphaFoldDB" id="A0A0S6UH91"/>
<feature type="transmembrane region" description="Helical" evidence="8">
    <location>
        <begin position="114"/>
        <end position="132"/>
    </location>
</feature>
<protein>
    <submittedName>
        <fullName evidence="9">Amino acid transporters</fullName>
    </submittedName>
</protein>
<reference evidence="9" key="1">
    <citation type="journal article" date="2014" name="Gene">
        <title>Genome-guided analysis of transformation efficiency and carbon dioxide assimilation by Moorella thermoacetica Y72.</title>
        <authorList>
            <person name="Tsukahara K."/>
            <person name="Kita A."/>
            <person name="Nakashimada Y."/>
            <person name="Hoshino T."/>
            <person name="Murakami K."/>
        </authorList>
    </citation>
    <scope>NUCLEOTIDE SEQUENCE [LARGE SCALE GENOMIC DNA]</scope>
    <source>
        <strain evidence="9">Y72</strain>
    </source>
</reference>
<evidence type="ECO:0000256" key="8">
    <source>
        <dbReference type="SAM" id="Phobius"/>
    </source>
</evidence>
<dbReference type="GO" id="GO:0009847">
    <property type="term" value="P:spore germination"/>
    <property type="evidence" value="ECO:0007669"/>
    <property type="project" value="InterPro"/>
</dbReference>
<dbReference type="Proteomes" id="UP000063718">
    <property type="component" value="Unassembled WGS sequence"/>
</dbReference>
<feature type="transmembrane region" description="Helical" evidence="8">
    <location>
        <begin position="75"/>
        <end position="94"/>
    </location>
</feature>
<evidence type="ECO:0000256" key="3">
    <source>
        <dbReference type="ARBA" id="ARBA00022448"/>
    </source>
</evidence>
<feature type="transmembrane region" description="Helical" evidence="8">
    <location>
        <begin position="329"/>
        <end position="354"/>
    </location>
</feature>
<evidence type="ECO:0000256" key="4">
    <source>
        <dbReference type="ARBA" id="ARBA00022544"/>
    </source>
</evidence>
<dbReference type="PANTHER" id="PTHR34975">
    <property type="entry name" value="SPORE GERMINATION PROTEIN A2"/>
    <property type="match status" value="1"/>
</dbReference>
<keyword evidence="6 8" id="KW-1133">Transmembrane helix</keyword>
<keyword evidence="4" id="KW-0309">Germination</keyword>